<evidence type="ECO:0000313" key="1">
    <source>
        <dbReference type="EMBL" id="KIM86369.1"/>
    </source>
</evidence>
<dbReference type="HOGENOM" id="CLU_1723066_0_0_1"/>
<gene>
    <name evidence="1" type="ORF">PILCRDRAFT_323235</name>
</gene>
<name>A0A0C3G3C3_PILCF</name>
<dbReference type="Proteomes" id="UP000054166">
    <property type="component" value="Unassembled WGS sequence"/>
</dbReference>
<dbReference type="AlphaFoldDB" id="A0A0C3G3C3"/>
<proteinExistence type="predicted"/>
<protein>
    <submittedName>
        <fullName evidence="1">Uncharacterized protein</fullName>
    </submittedName>
</protein>
<evidence type="ECO:0000313" key="2">
    <source>
        <dbReference type="Proteomes" id="UP000054166"/>
    </source>
</evidence>
<dbReference type="EMBL" id="KN832982">
    <property type="protein sequence ID" value="KIM86369.1"/>
    <property type="molecule type" value="Genomic_DNA"/>
</dbReference>
<reference evidence="2" key="2">
    <citation type="submission" date="2015-01" db="EMBL/GenBank/DDBJ databases">
        <title>Evolutionary Origins and Diversification of the Mycorrhizal Mutualists.</title>
        <authorList>
            <consortium name="DOE Joint Genome Institute"/>
            <consortium name="Mycorrhizal Genomics Consortium"/>
            <person name="Kohler A."/>
            <person name="Kuo A."/>
            <person name="Nagy L.G."/>
            <person name="Floudas D."/>
            <person name="Copeland A."/>
            <person name="Barry K.W."/>
            <person name="Cichocki N."/>
            <person name="Veneault-Fourrey C."/>
            <person name="LaButti K."/>
            <person name="Lindquist E.A."/>
            <person name="Lipzen A."/>
            <person name="Lundell T."/>
            <person name="Morin E."/>
            <person name="Murat C."/>
            <person name="Riley R."/>
            <person name="Ohm R."/>
            <person name="Sun H."/>
            <person name="Tunlid A."/>
            <person name="Henrissat B."/>
            <person name="Grigoriev I.V."/>
            <person name="Hibbett D.S."/>
            <person name="Martin F."/>
        </authorList>
    </citation>
    <scope>NUCLEOTIDE SEQUENCE [LARGE SCALE GENOMIC DNA]</scope>
    <source>
        <strain evidence="2">F 1598</strain>
    </source>
</reference>
<reference evidence="1 2" key="1">
    <citation type="submission" date="2014-04" db="EMBL/GenBank/DDBJ databases">
        <authorList>
            <consortium name="DOE Joint Genome Institute"/>
            <person name="Kuo A."/>
            <person name="Tarkka M."/>
            <person name="Buscot F."/>
            <person name="Kohler A."/>
            <person name="Nagy L.G."/>
            <person name="Floudas D."/>
            <person name="Copeland A."/>
            <person name="Barry K.W."/>
            <person name="Cichocki N."/>
            <person name="Veneault-Fourrey C."/>
            <person name="LaButti K."/>
            <person name="Lindquist E.A."/>
            <person name="Lipzen A."/>
            <person name="Lundell T."/>
            <person name="Morin E."/>
            <person name="Murat C."/>
            <person name="Sun H."/>
            <person name="Tunlid A."/>
            <person name="Henrissat B."/>
            <person name="Grigoriev I.V."/>
            <person name="Hibbett D.S."/>
            <person name="Martin F."/>
            <person name="Nordberg H.P."/>
            <person name="Cantor M.N."/>
            <person name="Hua S.X."/>
        </authorList>
    </citation>
    <scope>NUCLEOTIDE SEQUENCE [LARGE SCALE GENOMIC DNA]</scope>
    <source>
        <strain evidence="1 2">F 1598</strain>
    </source>
</reference>
<accession>A0A0C3G3C3</accession>
<keyword evidence="2" id="KW-1185">Reference proteome</keyword>
<sequence>MSAPQNKTLRVDPTSTLLESYVPPAVPHSSRCALHSHIHQYLLQAVTYAGVPEALATRTAASTIVGKRTRTNTKAMEKATRAMALNEPMTRPHSTNRERTRRHLQAQPKTHNQINWVLEIQSYERVNVKRVKNQNANGRIQQSAKCLGKTVH</sequence>
<dbReference type="InParanoid" id="A0A0C3G3C3"/>
<organism evidence="1 2">
    <name type="scientific">Piloderma croceum (strain F 1598)</name>
    <dbReference type="NCBI Taxonomy" id="765440"/>
    <lineage>
        <taxon>Eukaryota</taxon>
        <taxon>Fungi</taxon>
        <taxon>Dikarya</taxon>
        <taxon>Basidiomycota</taxon>
        <taxon>Agaricomycotina</taxon>
        <taxon>Agaricomycetes</taxon>
        <taxon>Agaricomycetidae</taxon>
        <taxon>Atheliales</taxon>
        <taxon>Atheliaceae</taxon>
        <taxon>Piloderma</taxon>
    </lineage>
</organism>